<dbReference type="STRING" id="1882483.A0A317XRD9"/>
<feature type="compositionally biased region" description="Polar residues" evidence="1">
    <location>
        <begin position="204"/>
        <end position="216"/>
    </location>
</feature>
<evidence type="ECO:0000313" key="2">
    <source>
        <dbReference type="EMBL" id="PWZ00924.1"/>
    </source>
</evidence>
<gene>
    <name evidence="2" type="ORF">BCV70DRAFT_199293</name>
</gene>
<dbReference type="PANTHER" id="PTHR12271:SF40">
    <property type="entry name" value="POLY(A) RNA POLYMERASE GLD2"/>
    <property type="match status" value="1"/>
</dbReference>
<dbReference type="GO" id="GO:0031123">
    <property type="term" value="P:RNA 3'-end processing"/>
    <property type="evidence" value="ECO:0007669"/>
    <property type="project" value="TreeGrafter"/>
</dbReference>
<accession>A0A317XRD9</accession>
<sequence>MVFRGHLDADLNVNDRFGLQNSRMIAAYADLQPELVRPLIFFLKHWFKRRGLNDPSGKNGAMSFSSYTIALLAIQYLQVEGVLPNLQDPVLLKHLSVKPQYLWTRARTPRQRREGDIVKTIPSKGYNVTFSPRHHRDLRNTVEKQGIVEGLSNSRDIFDWRLGKLLVGFVRFYLDFPRNRQAVSVANGAPLTLDIDYTIDSVGGSQNGEDSVVSESLRSDASDATQDQDRATDDEDDDTDRDVDSVAADQGILTMHDFRQPADWLADELIVQDPFILDRNTSRNIKLKTIQSWHGELERALLILEGQIGDDTVSTTSKGTLSSSYSDDSRAVDDETPLIADLCVPTSILGTVSERGAQAVRAARFSVQDSLIDLVDARQTEARDAMIKKEEKQANKEKYRKKARRRYRGKNRRDKTDDDNDDKPGTTANDRYGSEPNKQQPPKVWPPADGSTSSRFDFALPSPGRKKQRRPSDNIETVTTRLQKQADIH</sequence>
<feature type="region of interest" description="Disordered" evidence="1">
    <location>
        <begin position="386"/>
        <end position="489"/>
    </location>
</feature>
<dbReference type="EMBL" id="KZ819191">
    <property type="protein sequence ID" value="PWZ00924.1"/>
    <property type="molecule type" value="Genomic_DNA"/>
</dbReference>
<reference evidence="2 3" key="1">
    <citation type="journal article" date="2018" name="Mol. Biol. Evol.">
        <title>Broad Genomic Sampling Reveals a Smut Pathogenic Ancestry of the Fungal Clade Ustilaginomycotina.</title>
        <authorList>
            <person name="Kijpornyongpan T."/>
            <person name="Mondo S.J."/>
            <person name="Barry K."/>
            <person name="Sandor L."/>
            <person name="Lee J."/>
            <person name="Lipzen A."/>
            <person name="Pangilinan J."/>
            <person name="LaButti K."/>
            <person name="Hainaut M."/>
            <person name="Henrissat B."/>
            <person name="Grigoriev I.V."/>
            <person name="Spatafora J.W."/>
            <person name="Aime M.C."/>
        </authorList>
    </citation>
    <scope>NUCLEOTIDE SEQUENCE [LARGE SCALE GENOMIC DNA]</scope>
    <source>
        <strain evidence="2 3">MCA 3645</strain>
    </source>
</reference>
<dbReference type="Gene3D" id="1.10.1410.10">
    <property type="match status" value="1"/>
</dbReference>
<feature type="compositionally biased region" description="Acidic residues" evidence="1">
    <location>
        <begin position="232"/>
        <end position="241"/>
    </location>
</feature>
<dbReference type="OrthoDB" id="2274644at2759"/>
<evidence type="ECO:0000256" key="1">
    <source>
        <dbReference type="SAM" id="MobiDB-lite"/>
    </source>
</evidence>
<evidence type="ECO:0000313" key="3">
    <source>
        <dbReference type="Proteomes" id="UP000246740"/>
    </source>
</evidence>
<proteinExistence type="predicted"/>
<dbReference type="AlphaFoldDB" id="A0A317XRD9"/>
<feature type="region of interest" description="Disordered" evidence="1">
    <location>
        <begin position="204"/>
        <end position="242"/>
    </location>
</feature>
<feature type="compositionally biased region" description="Basic and acidic residues" evidence="1">
    <location>
        <begin position="217"/>
        <end position="231"/>
    </location>
</feature>
<dbReference type="GO" id="GO:0016779">
    <property type="term" value="F:nucleotidyltransferase activity"/>
    <property type="evidence" value="ECO:0007669"/>
    <property type="project" value="TreeGrafter"/>
</dbReference>
<protein>
    <recommendedName>
        <fullName evidence="4">PAP-associated domain-containing protein</fullName>
    </recommendedName>
</protein>
<feature type="compositionally biased region" description="Basic and acidic residues" evidence="1">
    <location>
        <begin position="386"/>
        <end position="397"/>
    </location>
</feature>
<dbReference type="PANTHER" id="PTHR12271">
    <property type="entry name" value="POLY A POLYMERASE CID PAP -RELATED"/>
    <property type="match status" value="1"/>
</dbReference>
<dbReference type="SUPFAM" id="SSF81631">
    <property type="entry name" value="PAP/OAS1 substrate-binding domain"/>
    <property type="match status" value="1"/>
</dbReference>
<evidence type="ECO:0008006" key="4">
    <source>
        <dbReference type="Google" id="ProtNLM"/>
    </source>
</evidence>
<keyword evidence="3" id="KW-1185">Reference proteome</keyword>
<dbReference type="Proteomes" id="UP000246740">
    <property type="component" value="Unassembled WGS sequence"/>
</dbReference>
<organism evidence="2 3">
    <name type="scientific">Testicularia cyperi</name>
    <dbReference type="NCBI Taxonomy" id="1882483"/>
    <lineage>
        <taxon>Eukaryota</taxon>
        <taxon>Fungi</taxon>
        <taxon>Dikarya</taxon>
        <taxon>Basidiomycota</taxon>
        <taxon>Ustilaginomycotina</taxon>
        <taxon>Ustilaginomycetes</taxon>
        <taxon>Ustilaginales</taxon>
        <taxon>Anthracoideaceae</taxon>
        <taxon>Testicularia</taxon>
    </lineage>
</organism>
<feature type="compositionally biased region" description="Polar residues" evidence="1">
    <location>
        <begin position="474"/>
        <end position="483"/>
    </location>
</feature>
<feature type="compositionally biased region" description="Basic residues" evidence="1">
    <location>
        <begin position="398"/>
        <end position="413"/>
    </location>
</feature>
<name>A0A317XRD9_9BASI</name>
<dbReference type="InParanoid" id="A0A317XRD9"/>